<feature type="compositionally biased region" description="Polar residues" evidence="1">
    <location>
        <begin position="208"/>
        <end position="217"/>
    </location>
</feature>
<feature type="domain" description="C2H2-type" evidence="2">
    <location>
        <begin position="727"/>
        <end position="750"/>
    </location>
</feature>
<feature type="compositionally biased region" description="Polar residues" evidence="1">
    <location>
        <begin position="641"/>
        <end position="651"/>
    </location>
</feature>
<dbReference type="PROSITE" id="PS00028">
    <property type="entry name" value="ZINC_FINGER_C2H2_1"/>
    <property type="match status" value="1"/>
</dbReference>
<feature type="compositionally biased region" description="Polar residues" evidence="1">
    <location>
        <begin position="148"/>
        <end position="174"/>
    </location>
</feature>
<proteinExistence type="predicted"/>
<evidence type="ECO:0000256" key="1">
    <source>
        <dbReference type="SAM" id="MobiDB-lite"/>
    </source>
</evidence>
<feature type="compositionally biased region" description="Basic and acidic residues" evidence="1">
    <location>
        <begin position="431"/>
        <end position="440"/>
    </location>
</feature>
<feature type="region of interest" description="Disordered" evidence="1">
    <location>
        <begin position="208"/>
        <end position="456"/>
    </location>
</feature>
<feature type="region of interest" description="Disordered" evidence="1">
    <location>
        <begin position="536"/>
        <end position="719"/>
    </location>
</feature>
<feature type="compositionally biased region" description="Acidic residues" evidence="1">
    <location>
        <begin position="892"/>
        <end position="904"/>
    </location>
</feature>
<dbReference type="InParanoid" id="A0A2T3B6L6"/>
<protein>
    <recommendedName>
        <fullName evidence="2">C2H2-type domain-containing protein</fullName>
    </recommendedName>
</protein>
<feature type="compositionally biased region" description="Polar residues" evidence="1">
    <location>
        <begin position="341"/>
        <end position="354"/>
    </location>
</feature>
<organism evidence="3 4">
    <name type="scientific">Amorphotheca resinae ATCC 22711</name>
    <dbReference type="NCBI Taxonomy" id="857342"/>
    <lineage>
        <taxon>Eukaryota</taxon>
        <taxon>Fungi</taxon>
        <taxon>Dikarya</taxon>
        <taxon>Ascomycota</taxon>
        <taxon>Pezizomycotina</taxon>
        <taxon>Leotiomycetes</taxon>
        <taxon>Helotiales</taxon>
        <taxon>Amorphothecaceae</taxon>
        <taxon>Amorphotheca</taxon>
    </lineage>
</organism>
<dbReference type="AlphaFoldDB" id="A0A2T3B6L6"/>
<reference evidence="3 4" key="1">
    <citation type="journal article" date="2018" name="New Phytol.">
        <title>Comparative genomics and transcriptomics depict ericoid mycorrhizal fungi as versatile saprotrophs and plant mutualists.</title>
        <authorList>
            <person name="Martino E."/>
            <person name="Morin E."/>
            <person name="Grelet G.A."/>
            <person name="Kuo A."/>
            <person name="Kohler A."/>
            <person name="Daghino S."/>
            <person name="Barry K.W."/>
            <person name="Cichocki N."/>
            <person name="Clum A."/>
            <person name="Dockter R.B."/>
            <person name="Hainaut M."/>
            <person name="Kuo R.C."/>
            <person name="LaButti K."/>
            <person name="Lindahl B.D."/>
            <person name="Lindquist E.A."/>
            <person name="Lipzen A."/>
            <person name="Khouja H.R."/>
            <person name="Magnuson J."/>
            <person name="Murat C."/>
            <person name="Ohm R.A."/>
            <person name="Singer S.W."/>
            <person name="Spatafora J.W."/>
            <person name="Wang M."/>
            <person name="Veneault-Fourrey C."/>
            <person name="Henrissat B."/>
            <person name="Grigoriev I.V."/>
            <person name="Martin F.M."/>
            <person name="Perotto S."/>
        </authorList>
    </citation>
    <scope>NUCLEOTIDE SEQUENCE [LARGE SCALE GENOMIC DNA]</scope>
    <source>
        <strain evidence="3 4">ATCC 22711</strain>
    </source>
</reference>
<dbReference type="Proteomes" id="UP000241818">
    <property type="component" value="Unassembled WGS sequence"/>
</dbReference>
<feature type="region of interest" description="Disordered" evidence="1">
    <location>
        <begin position="885"/>
        <end position="904"/>
    </location>
</feature>
<name>A0A2T3B6L6_AMORE</name>
<dbReference type="RefSeq" id="XP_024722572.1">
    <property type="nucleotide sequence ID" value="XM_024868688.1"/>
</dbReference>
<gene>
    <name evidence="3" type="ORF">M430DRAFT_57731</name>
</gene>
<dbReference type="STRING" id="857342.A0A2T3B6L6"/>
<keyword evidence="4" id="KW-1185">Reference proteome</keyword>
<evidence type="ECO:0000313" key="4">
    <source>
        <dbReference type="Proteomes" id="UP000241818"/>
    </source>
</evidence>
<dbReference type="EMBL" id="KZ679009">
    <property type="protein sequence ID" value="PSS22417.1"/>
    <property type="molecule type" value="Genomic_DNA"/>
</dbReference>
<dbReference type="InterPro" id="IPR013087">
    <property type="entry name" value="Znf_C2H2_type"/>
</dbReference>
<feature type="compositionally biased region" description="Polar residues" evidence="1">
    <location>
        <begin position="380"/>
        <end position="395"/>
    </location>
</feature>
<feature type="compositionally biased region" description="Polar residues" evidence="1">
    <location>
        <begin position="231"/>
        <end position="242"/>
    </location>
</feature>
<feature type="compositionally biased region" description="Polar residues" evidence="1">
    <location>
        <begin position="565"/>
        <end position="598"/>
    </location>
</feature>
<sequence>MDERSNILSWRASGDKAKAVTSSPTRRHLQNGPDTQDLVGANHFPRSSRTEGIGRLSNGEGLAVLEDPALISRLVPSMSASGPSTYQSHRSAVPPAMDVSRDPHGAYHISLSEAEKVLTRPYKRTFDHGRAANEQLPVRLGHLVGSGTHPSQSSGRSTTELKSQSSSHTSTNQEAVKVYAKGRAMSRQTAGEKESQIEAQLDWLFPQPYTSSQSDQSLRQHHQIPDKTLVSPISSKASSSHGEVNKPYADIYQPPSSSAPPGPYMQRWPVVDSQSRGDLPKQFPSGIGQGRHLLDEQEQTKHTHAHPSPMAIANGACENGKGNTSRDKNSLFGMRDLNSPAWRNSTQIRPQTGTEMAVNKGKASEVIDLTEDGPLPSANRIRNSSNNGPVASQNAVADYGGSELNPRRTATWKTQPPPQTDKLIPPPSSTPHREPSREDESSSSSRNSVDIVKRIDPSTAIRRSEYNPNTIARDVLRAVGLHPSEKGLNAHLEVLKSRFKEVDDTSDLSTLRSDLIDVPQGGAPESVNMASVDGSMKGVSQKTPVHSAIKPPRGGFSSAPHGASRLSTSIPSRPSLLRNATTPGSQSRSFAVVITSTPPKGPVFNPRVSGLIGSDDGEGGGPASSGSSASTPRISRPRKNPTPTTVEQPSLTPKKRLRPPKISETTPAPEPARKKIGRPFKTPEAAAAAASKGQSTKKRRARTVKLPEPESDDETPPPERKFIPFLCEWKECPAELHNLETLRAHLFNVHKKREHSGKLPCLWGNCSTIRKVADSASKSSKLVDKAFTFKSEEEWRDHINKAHLIPLAWHMGDGPRGTSLAATEKSDPEIPLSWLTDANGTQVTPSVEDQPIEEGRARENNAKRFVKKRAGLYVVLEPVKAPETYLKLPSYSDDDEDDDAAAKG</sequence>
<dbReference type="GeneID" id="36576769"/>
<dbReference type="OrthoDB" id="5424797at2759"/>
<feature type="compositionally biased region" description="Basic and acidic residues" evidence="1">
    <location>
        <begin position="292"/>
        <end position="301"/>
    </location>
</feature>
<evidence type="ECO:0000259" key="2">
    <source>
        <dbReference type="PROSITE" id="PS00028"/>
    </source>
</evidence>
<feature type="region of interest" description="Disordered" evidence="1">
    <location>
        <begin position="142"/>
        <end position="175"/>
    </location>
</feature>
<accession>A0A2T3B6L6</accession>
<feature type="compositionally biased region" description="Pro residues" evidence="1">
    <location>
        <begin position="415"/>
        <end position="429"/>
    </location>
</feature>
<evidence type="ECO:0000313" key="3">
    <source>
        <dbReference type="EMBL" id="PSS22417.1"/>
    </source>
</evidence>
<feature type="region of interest" description="Disordered" evidence="1">
    <location>
        <begin position="1"/>
        <end position="55"/>
    </location>
</feature>